<comment type="caution">
    <text evidence="2">The sequence shown here is derived from an EMBL/GenBank/DDBJ whole genome shotgun (WGS) entry which is preliminary data.</text>
</comment>
<feature type="region of interest" description="Disordered" evidence="1">
    <location>
        <begin position="1"/>
        <end position="24"/>
    </location>
</feature>
<evidence type="ECO:0000313" key="2">
    <source>
        <dbReference type="EMBL" id="TNN52580.1"/>
    </source>
</evidence>
<accession>A0A4Z2GH05</accession>
<keyword evidence="3" id="KW-1185">Reference proteome</keyword>
<dbReference type="EMBL" id="SRLO01000542">
    <property type="protein sequence ID" value="TNN52580.1"/>
    <property type="molecule type" value="Genomic_DNA"/>
</dbReference>
<reference evidence="2 3" key="1">
    <citation type="submission" date="2019-03" db="EMBL/GenBank/DDBJ databases">
        <title>First draft genome of Liparis tanakae, snailfish: a comprehensive survey of snailfish specific genes.</title>
        <authorList>
            <person name="Kim W."/>
            <person name="Song I."/>
            <person name="Jeong J.-H."/>
            <person name="Kim D."/>
            <person name="Kim S."/>
            <person name="Ryu S."/>
            <person name="Song J.Y."/>
            <person name="Lee S.K."/>
        </authorList>
    </citation>
    <scope>NUCLEOTIDE SEQUENCE [LARGE SCALE GENOMIC DNA]</scope>
    <source>
        <tissue evidence="2">Muscle</tissue>
    </source>
</reference>
<organism evidence="2 3">
    <name type="scientific">Liparis tanakae</name>
    <name type="common">Tanaka's snailfish</name>
    <dbReference type="NCBI Taxonomy" id="230148"/>
    <lineage>
        <taxon>Eukaryota</taxon>
        <taxon>Metazoa</taxon>
        <taxon>Chordata</taxon>
        <taxon>Craniata</taxon>
        <taxon>Vertebrata</taxon>
        <taxon>Euteleostomi</taxon>
        <taxon>Actinopterygii</taxon>
        <taxon>Neopterygii</taxon>
        <taxon>Teleostei</taxon>
        <taxon>Neoteleostei</taxon>
        <taxon>Acanthomorphata</taxon>
        <taxon>Eupercaria</taxon>
        <taxon>Perciformes</taxon>
        <taxon>Cottioidei</taxon>
        <taxon>Cottales</taxon>
        <taxon>Liparidae</taxon>
        <taxon>Liparis</taxon>
    </lineage>
</organism>
<dbReference type="AlphaFoldDB" id="A0A4Z2GH05"/>
<protein>
    <submittedName>
        <fullName evidence="2">Uncharacterized protein</fullName>
    </submittedName>
</protein>
<gene>
    <name evidence="2" type="ORF">EYF80_037224</name>
</gene>
<name>A0A4Z2GH05_9TELE</name>
<dbReference type="Proteomes" id="UP000314294">
    <property type="component" value="Unassembled WGS sequence"/>
</dbReference>
<evidence type="ECO:0000256" key="1">
    <source>
        <dbReference type="SAM" id="MobiDB-lite"/>
    </source>
</evidence>
<evidence type="ECO:0000313" key="3">
    <source>
        <dbReference type="Proteomes" id="UP000314294"/>
    </source>
</evidence>
<sequence>MHGGRRGRAAGAASPPDPQLEGANMLLHRNPSSRDFKSSGVWNLNGPRKLSTSVGRLPRRESPLEFPPHLLIHGGCGRQMPKERSLQCRIYIWASRLSPFIRLELK</sequence>
<proteinExistence type="predicted"/>